<proteinExistence type="predicted"/>
<keyword evidence="1" id="KW-0479">Metal-binding</keyword>
<evidence type="ECO:0000256" key="2">
    <source>
        <dbReference type="SAM" id="Phobius"/>
    </source>
</evidence>
<evidence type="ECO:0000313" key="5">
    <source>
        <dbReference type="Proteomes" id="UP000250321"/>
    </source>
</evidence>
<dbReference type="InterPro" id="IPR006121">
    <property type="entry name" value="HMA_dom"/>
</dbReference>
<dbReference type="PROSITE" id="PS50846">
    <property type="entry name" value="HMA_2"/>
    <property type="match status" value="1"/>
</dbReference>
<dbReference type="GO" id="GO:0046872">
    <property type="term" value="F:metal ion binding"/>
    <property type="evidence" value="ECO:0007669"/>
    <property type="project" value="UniProtKB-KW"/>
</dbReference>
<protein>
    <submittedName>
        <fullName evidence="4">Heavy metal-associated isoprenylated plant protein 20-like</fullName>
    </submittedName>
</protein>
<comment type="caution">
    <text evidence="4">The sequence shown here is derived from an EMBL/GenBank/DDBJ whole genome shotgun (WGS) entry which is preliminary data.</text>
</comment>
<keyword evidence="2" id="KW-0812">Transmembrane</keyword>
<dbReference type="Gene3D" id="3.30.70.100">
    <property type="match status" value="1"/>
</dbReference>
<organism evidence="4 5">
    <name type="scientific">Prunus yedoensis var. nudiflora</name>
    <dbReference type="NCBI Taxonomy" id="2094558"/>
    <lineage>
        <taxon>Eukaryota</taxon>
        <taxon>Viridiplantae</taxon>
        <taxon>Streptophyta</taxon>
        <taxon>Embryophyta</taxon>
        <taxon>Tracheophyta</taxon>
        <taxon>Spermatophyta</taxon>
        <taxon>Magnoliopsida</taxon>
        <taxon>eudicotyledons</taxon>
        <taxon>Gunneridae</taxon>
        <taxon>Pentapetalae</taxon>
        <taxon>rosids</taxon>
        <taxon>fabids</taxon>
        <taxon>Rosales</taxon>
        <taxon>Rosaceae</taxon>
        <taxon>Amygdaloideae</taxon>
        <taxon>Amygdaleae</taxon>
        <taxon>Prunus</taxon>
    </lineage>
</organism>
<evidence type="ECO:0000259" key="3">
    <source>
        <dbReference type="PROSITE" id="PS50846"/>
    </source>
</evidence>
<feature type="transmembrane region" description="Helical" evidence="2">
    <location>
        <begin position="63"/>
        <end position="85"/>
    </location>
</feature>
<dbReference type="STRING" id="2094558.A0A314ZEE6"/>
<dbReference type="Proteomes" id="UP000250321">
    <property type="component" value="Unassembled WGS sequence"/>
</dbReference>
<evidence type="ECO:0000313" key="4">
    <source>
        <dbReference type="EMBL" id="PQQ15864.1"/>
    </source>
</evidence>
<dbReference type="SUPFAM" id="SSF55008">
    <property type="entry name" value="HMA, heavy metal-associated domain"/>
    <property type="match status" value="1"/>
</dbReference>
<dbReference type="CDD" id="cd00371">
    <property type="entry name" value="HMA"/>
    <property type="match status" value="1"/>
</dbReference>
<dbReference type="InterPro" id="IPR036163">
    <property type="entry name" value="HMA_dom_sf"/>
</dbReference>
<feature type="domain" description="HMA" evidence="3">
    <location>
        <begin position="110"/>
        <end position="173"/>
    </location>
</feature>
<accession>A0A314ZEE6</accession>
<keyword evidence="5" id="KW-1185">Reference proteome</keyword>
<keyword evidence="2" id="KW-1133">Transmembrane helix</keyword>
<dbReference type="OrthoDB" id="1927097at2759"/>
<name>A0A314ZEE6_PRUYE</name>
<dbReference type="AlphaFoldDB" id="A0A314ZEE6"/>
<dbReference type="EMBL" id="PJQY01000215">
    <property type="protein sequence ID" value="PQQ15864.1"/>
    <property type="molecule type" value="Genomic_DNA"/>
</dbReference>
<dbReference type="PANTHER" id="PTHR22814">
    <property type="entry name" value="COPPER TRANSPORT PROTEIN ATOX1-RELATED"/>
    <property type="match status" value="1"/>
</dbReference>
<sequence length="211" mass="23974">MDQKLRRRFVHSRPRRQLHHSQRRGVGVHRGGGQDIGVTELAVNVSGLIVYCRSCNSVAGRGLGVRVCMAGGGFGWLWMMVRWLVVEREENRKDEAILWRYGLIFGESWIWVVELKVRLHCRACEKAVRKALCRIKGVRCVEIDVISNKITVLGFMDRKMIVKAVRKTGRRAEVWPSSPPSTSILSKSCCPAREQPTSPSGFRCILPSWAF</sequence>
<dbReference type="PANTHER" id="PTHR22814:SF290">
    <property type="entry name" value="HMA DOMAIN-CONTAINING PROTEIN"/>
    <property type="match status" value="1"/>
</dbReference>
<dbReference type="Pfam" id="PF00403">
    <property type="entry name" value="HMA"/>
    <property type="match status" value="1"/>
</dbReference>
<evidence type="ECO:0000256" key="1">
    <source>
        <dbReference type="ARBA" id="ARBA00022723"/>
    </source>
</evidence>
<feature type="transmembrane region" description="Helical" evidence="2">
    <location>
        <begin position="97"/>
        <end position="113"/>
    </location>
</feature>
<keyword evidence="2" id="KW-0472">Membrane</keyword>
<reference evidence="4 5" key="1">
    <citation type="submission" date="2018-02" db="EMBL/GenBank/DDBJ databases">
        <title>Draft genome of wild Prunus yedoensis var. nudiflora.</title>
        <authorList>
            <person name="Baek S."/>
            <person name="Kim J.-H."/>
            <person name="Choi K."/>
            <person name="Kim G.-B."/>
            <person name="Cho A."/>
            <person name="Jang H."/>
            <person name="Shin C.-H."/>
            <person name="Yu H.-J."/>
            <person name="Mun J.-H."/>
        </authorList>
    </citation>
    <scope>NUCLEOTIDE SEQUENCE [LARGE SCALE GENOMIC DNA]</scope>
    <source>
        <strain evidence="5">cv. Jeju island</strain>
        <tissue evidence="4">Leaf</tissue>
    </source>
</reference>
<gene>
    <name evidence="4" type="ORF">Pyn_05718</name>
</gene>